<feature type="compositionally biased region" description="Low complexity" evidence="1">
    <location>
        <begin position="321"/>
        <end position="333"/>
    </location>
</feature>
<accession>A0AAV9WMB1</accession>
<feature type="compositionally biased region" description="Basic and acidic residues" evidence="1">
    <location>
        <begin position="152"/>
        <end position="163"/>
    </location>
</feature>
<dbReference type="AlphaFoldDB" id="A0AAV9WMB1"/>
<sequence>MGMVKSYGLSWMSAANDSEMAYPQAEAPVPVGSQTSAPVKEDSDDSCDSILKNTPIFPDGPQETSSPSIPQASSQNTLPSKETNARTPSPAAAPSVALEREAEKVSRVLDAVIDTKLGSKSSEAPTMSATDKNRSDPSESPRPSGPSHQKVPKNDNGRQREPQVTKAAAREQANNKSQTTQPKQTQNMSTVEPGSLDTKVQKGGERAGTAKNSTSSGKKGRKAKHSKSSSVNSNKMTRSDSSNFNSQGKQNAPEATAQGNKSSKTKPVPEERPIPHRLTPGASATSCRRRRGLSTSTTVPLQQNASQQENITPAPKPSPPATITTSITSTNPAGPAYLRANLNRQLSEVSSTFSQFRMAEKPPPSTPPIPLQRGKFETSSTSASNSSIRGGVNTYPNQPDRATFKAENRPFYPPNPVQPIQKGYPMQNSAALSHQIGQNQATYNQTPQYSTIRPQNQSHQQSLQSHQAYQQNQQIYQPHQQHQSHGFHQNFPSSGRRGPENNVGYAGPQIYSQPRMQQYPGGNFPFHQPQTQPKPPRFQRAASHTAPPTPHHSNKYVSNVGNQNVYGGVPFNRYGTGQTGSGSYSYGNLGPEFGRGHIRNRSNQSLHDYGRSSKRPTITQAARYQPRSPSPPPIVKLSVRDRRLLWPIGPFIPLNRMTFSPSELDSTNFVNVLCTTVGVLRLPFSVEFLRMLKATLPPKHGDHIITFPTILADSADMTPYWERCYFCQRFLFKYAKHLGSKPFEELPMKDWPRIEIMLGTDNTEKSKFNIYLSQPDEKRLLFRCVEQKLDDSDKAPKATFFVTVHQTGVNQVQYSDPYLHDEKVPLPPLDGSRDPRTAPEFQYNLPHYLCLNENRGLASNGFTDIGVPAKRLNFHPFGKGNFDSLWYGMAHLQELVTADDNKSVNAALCWDPDHVFGIPNVVQYCKKRTAVMMGNGEPKFAEHDEVLKMNCKAAMPPSPHRRMGSVSADDEFEWERESRSPDASENVKSTSA</sequence>
<feature type="region of interest" description="Disordered" evidence="1">
    <location>
        <begin position="353"/>
        <end position="434"/>
    </location>
</feature>
<feature type="compositionally biased region" description="Polar residues" evidence="1">
    <location>
        <begin position="118"/>
        <end position="130"/>
    </location>
</feature>
<feature type="region of interest" description="Disordered" evidence="1">
    <location>
        <begin position="953"/>
        <end position="992"/>
    </location>
</feature>
<protein>
    <submittedName>
        <fullName evidence="2">Uncharacterized protein</fullName>
    </submittedName>
</protein>
<proteinExistence type="predicted"/>
<feature type="compositionally biased region" description="Low complexity" evidence="1">
    <location>
        <begin position="378"/>
        <end position="387"/>
    </location>
</feature>
<feature type="compositionally biased region" description="Low complexity" evidence="1">
    <location>
        <begin position="455"/>
        <end position="484"/>
    </location>
</feature>
<evidence type="ECO:0000313" key="2">
    <source>
        <dbReference type="EMBL" id="KAK6511413.1"/>
    </source>
</evidence>
<feature type="compositionally biased region" description="Polar residues" evidence="1">
    <location>
        <begin position="983"/>
        <end position="992"/>
    </location>
</feature>
<feature type="compositionally biased region" description="Polar residues" evidence="1">
    <location>
        <begin position="172"/>
        <end position="192"/>
    </location>
</feature>
<dbReference type="EMBL" id="JAVHJL010000001">
    <property type="protein sequence ID" value="KAK6511413.1"/>
    <property type="molecule type" value="Genomic_DNA"/>
</dbReference>
<feature type="compositionally biased region" description="Pro residues" evidence="1">
    <location>
        <begin position="361"/>
        <end position="370"/>
    </location>
</feature>
<feature type="region of interest" description="Disordered" evidence="1">
    <location>
        <begin position="23"/>
        <end position="335"/>
    </location>
</feature>
<reference evidence="2 3" key="1">
    <citation type="submission" date="2023-08" db="EMBL/GenBank/DDBJ databases">
        <authorList>
            <person name="Palmer J.M."/>
        </authorList>
    </citation>
    <scope>NUCLEOTIDE SEQUENCE [LARGE SCALE GENOMIC DNA]</scope>
    <source>
        <strain evidence="2 3">TWF481</strain>
    </source>
</reference>
<gene>
    <name evidence="2" type="ORF">TWF481_000330</name>
</gene>
<feature type="compositionally biased region" description="Basic and acidic residues" evidence="1">
    <location>
        <begin position="98"/>
        <end position="107"/>
    </location>
</feature>
<keyword evidence="3" id="KW-1185">Reference proteome</keyword>
<evidence type="ECO:0000313" key="3">
    <source>
        <dbReference type="Proteomes" id="UP001370758"/>
    </source>
</evidence>
<feature type="compositionally biased region" description="Basic residues" evidence="1">
    <location>
        <begin position="218"/>
        <end position="227"/>
    </location>
</feature>
<evidence type="ECO:0000256" key="1">
    <source>
        <dbReference type="SAM" id="MobiDB-lite"/>
    </source>
</evidence>
<dbReference type="Proteomes" id="UP001370758">
    <property type="component" value="Unassembled WGS sequence"/>
</dbReference>
<feature type="compositionally biased region" description="Polar residues" evidence="1">
    <location>
        <begin position="239"/>
        <end position="250"/>
    </location>
</feature>
<feature type="compositionally biased region" description="Polar residues" evidence="1">
    <location>
        <begin position="293"/>
        <end position="310"/>
    </location>
</feature>
<organism evidence="2 3">
    <name type="scientific">Arthrobotrys musiformis</name>
    <dbReference type="NCBI Taxonomy" id="47236"/>
    <lineage>
        <taxon>Eukaryota</taxon>
        <taxon>Fungi</taxon>
        <taxon>Dikarya</taxon>
        <taxon>Ascomycota</taxon>
        <taxon>Pezizomycotina</taxon>
        <taxon>Orbiliomycetes</taxon>
        <taxon>Orbiliales</taxon>
        <taxon>Orbiliaceae</taxon>
        <taxon>Arthrobotrys</taxon>
    </lineage>
</organism>
<name>A0AAV9WMB1_9PEZI</name>
<comment type="caution">
    <text evidence="2">The sequence shown here is derived from an EMBL/GenBank/DDBJ whole genome shotgun (WGS) entry which is preliminary data.</text>
</comment>
<feature type="region of interest" description="Disordered" evidence="1">
    <location>
        <begin position="595"/>
        <end position="615"/>
    </location>
</feature>
<feature type="region of interest" description="Disordered" evidence="1">
    <location>
        <begin position="451"/>
        <end position="554"/>
    </location>
</feature>
<feature type="compositionally biased region" description="Polar residues" evidence="1">
    <location>
        <begin position="62"/>
        <end position="87"/>
    </location>
</feature>